<comment type="caution">
    <text evidence="4">The sequence shown here is derived from an EMBL/GenBank/DDBJ whole genome shotgun (WGS) entry which is preliminary data.</text>
</comment>
<reference evidence="4 5" key="1">
    <citation type="journal article" date="2022" name="Cell">
        <title>Repeat-based holocentromeres influence genome architecture and karyotype evolution.</title>
        <authorList>
            <person name="Hofstatter P.G."/>
            <person name="Thangavel G."/>
            <person name="Lux T."/>
            <person name="Neumann P."/>
            <person name="Vondrak T."/>
            <person name="Novak P."/>
            <person name="Zhang M."/>
            <person name="Costa L."/>
            <person name="Castellani M."/>
            <person name="Scott A."/>
            <person name="Toegelov H."/>
            <person name="Fuchs J."/>
            <person name="Mata-Sucre Y."/>
            <person name="Dias Y."/>
            <person name="Vanzela A.L.L."/>
            <person name="Huettel B."/>
            <person name="Almeida C.C.S."/>
            <person name="Simkova H."/>
            <person name="Souza G."/>
            <person name="Pedrosa-Harand A."/>
            <person name="Macas J."/>
            <person name="Mayer K.F.X."/>
            <person name="Houben A."/>
            <person name="Marques A."/>
        </authorList>
    </citation>
    <scope>NUCLEOTIDE SEQUENCE [LARGE SCALE GENOMIC DNA]</scope>
    <source>
        <strain evidence="4">RhyTen1mFocal</strain>
    </source>
</reference>
<dbReference type="InterPro" id="IPR036047">
    <property type="entry name" value="F-box-like_dom_sf"/>
</dbReference>
<evidence type="ECO:0000259" key="3">
    <source>
        <dbReference type="SMART" id="SM00256"/>
    </source>
</evidence>
<dbReference type="SMART" id="SM00256">
    <property type="entry name" value="FBOX"/>
    <property type="match status" value="1"/>
</dbReference>
<dbReference type="InterPro" id="IPR015915">
    <property type="entry name" value="Kelch-typ_b-propeller"/>
</dbReference>
<accession>A0AAD5ZRI5</accession>
<dbReference type="SUPFAM" id="SSF117281">
    <property type="entry name" value="Kelch motif"/>
    <property type="match status" value="1"/>
</dbReference>
<keyword evidence="1" id="KW-0880">Kelch repeat</keyword>
<dbReference type="InterPro" id="IPR057499">
    <property type="entry name" value="Kelch_FKB95"/>
</dbReference>
<sequence length="371" mass="40772">MEDPPSNSLIPDLIPDLPDEISHLIIARVPPIYHRTLCHVSRSWRSFLLGRLLFTLRSSLHYTEPTLCLHVMSHSKTDSSRIMILNRGHSRSQFLPSPPLPTALPGSACVTAGPFLFTIGGSRSGSPSNVVQILDMSVGGQWSLGPRMSTARKNMAACFLDGRIYVIGGCIHSSDVWAESLNPFDRNPQWVPIDSPMDGPMHLQRSNFMYDSVVVSGQILAKTFNQDVVAYSLGENTGSCSAWVSVPEGLKLLRWIGTCAVVNGILYSVYDSCTIKAYDAVTDKWCPVRGIDINLPKFPTSVKLVNFHGVLCVIWLQSSIENNKSDLVNWLGIRVTDFGSKGVHGSILWWEIVALGVPCGSPILHSVVVEF</sequence>
<dbReference type="Gene3D" id="2.120.10.80">
    <property type="entry name" value="Kelch-type beta propeller"/>
    <property type="match status" value="1"/>
</dbReference>
<evidence type="ECO:0000256" key="1">
    <source>
        <dbReference type="ARBA" id="ARBA00022441"/>
    </source>
</evidence>
<dbReference type="CDD" id="cd22152">
    <property type="entry name" value="F-box_AtAFR-like"/>
    <property type="match status" value="1"/>
</dbReference>
<keyword evidence="5" id="KW-1185">Reference proteome</keyword>
<dbReference type="AlphaFoldDB" id="A0AAD5ZRI5"/>
<organism evidence="4 5">
    <name type="scientific">Rhynchospora tenuis</name>
    <dbReference type="NCBI Taxonomy" id="198213"/>
    <lineage>
        <taxon>Eukaryota</taxon>
        <taxon>Viridiplantae</taxon>
        <taxon>Streptophyta</taxon>
        <taxon>Embryophyta</taxon>
        <taxon>Tracheophyta</taxon>
        <taxon>Spermatophyta</taxon>
        <taxon>Magnoliopsida</taxon>
        <taxon>Liliopsida</taxon>
        <taxon>Poales</taxon>
        <taxon>Cyperaceae</taxon>
        <taxon>Cyperoideae</taxon>
        <taxon>Rhynchosporeae</taxon>
        <taxon>Rhynchospora</taxon>
    </lineage>
</organism>
<dbReference type="InterPro" id="IPR001810">
    <property type="entry name" value="F-box_dom"/>
</dbReference>
<evidence type="ECO:0000313" key="5">
    <source>
        <dbReference type="Proteomes" id="UP001210211"/>
    </source>
</evidence>
<evidence type="ECO:0000256" key="2">
    <source>
        <dbReference type="ARBA" id="ARBA00022737"/>
    </source>
</evidence>
<dbReference type="EMBL" id="JAMRDG010000001">
    <property type="protein sequence ID" value="KAJ3702666.1"/>
    <property type="molecule type" value="Genomic_DNA"/>
</dbReference>
<feature type="domain" description="F-box" evidence="3">
    <location>
        <begin position="17"/>
        <end position="56"/>
    </location>
</feature>
<name>A0AAD5ZRI5_9POAL</name>
<dbReference type="PANTHER" id="PTHR46344:SF19">
    <property type="entry name" value="F-BOX DOMAIN-CONTAINING PROTEIN"/>
    <property type="match status" value="1"/>
</dbReference>
<dbReference type="SUPFAM" id="SSF81383">
    <property type="entry name" value="F-box domain"/>
    <property type="match status" value="1"/>
</dbReference>
<proteinExistence type="predicted"/>
<gene>
    <name evidence="4" type="ORF">LUZ61_006371</name>
</gene>
<protein>
    <recommendedName>
        <fullName evidence="3">F-box domain-containing protein</fullName>
    </recommendedName>
</protein>
<keyword evidence="2" id="KW-0677">Repeat</keyword>
<evidence type="ECO:0000313" key="4">
    <source>
        <dbReference type="EMBL" id="KAJ3702666.1"/>
    </source>
</evidence>
<dbReference type="Pfam" id="PF00646">
    <property type="entry name" value="F-box"/>
    <property type="match status" value="1"/>
</dbReference>
<dbReference type="Proteomes" id="UP001210211">
    <property type="component" value="Unassembled WGS sequence"/>
</dbReference>
<dbReference type="Pfam" id="PF25210">
    <property type="entry name" value="Kelch_FKB95"/>
    <property type="match status" value="1"/>
</dbReference>
<dbReference type="PANTHER" id="PTHR46344">
    <property type="entry name" value="OS02G0202900 PROTEIN"/>
    <property type="match status" value="1"/>
</dbReference>